<reference evidence="3" key="1">
    <citation type="journal article" date="2019" name="Int. J. Syst. Evol. Microbiol.">
        <title>The Global Catalogue of Microorganisms (GCM) 10K type strain sequencing project: providing services to taxonomists for standard genome sequencing and annotation.</title>
        <authorList>
            <consortium name="The Broad Institute Genomics Platform"/>
            <consortium name="The Broad Institute Genome Sequencing Center for Infectious Disease"/>
            <person name="Wu L."/>
            <person name="Ma J."/>
        </authorList>
    </citation>
    <scope>NUCLEOTIDE SEQUENCE [LARGE SCALE GENOMIC DNA]</scope>
    <source>
        <strain evidence="3">JCM 17388</strain>
    </source>
</reference>
<organism evidence="2 3">
    <name type="scientific">Streptosporangium oxazolinicum</name>
    <dbReference type="NCBI Taxonomy" id="909287"/>
    <lineage>
        <taxon>Bacteria</taxon>
        <taxon>Bacillati</taxon>
        <taxon>Actinomycetota</taxon>
        <taxon>Actinomycetes</taxon>
        <taxon>Streptosporangiales</taxon>
        <taxon>Streptosporangiaceae</taxon>
        <taxon>Streptosporangium</taxon>
    </lineage>
</organism>
<protein>
    <submittedName>
        <fullName evidence="2">Uncharacterized protein</fullName>
    </submittedName>
</protein>
<evidence type="ECO:0000313" key="2">
    <source>
        <dbReference type="EMBL" id="GAA4206928.1"/>
    </source>
</evidence>
<evidence type="ECO:0000256" key="1">
    <source>
        <dbReference type="SAM" id="MobiDB-lite"/>
    </source>
</evidence>
<comment type="caution">
    <text evidence="2">The sequence shown here is derived from an EMBL/GenBank/DDBJ whole genome shotgun (WGS) entry which is preliminary data.</text>
</comment>
<accession>A0ABP8BHE4</accession>
<feature type="region of interest" description="Disordered" evidence="1">
    <location>
        <begin position="1"/>
        <end position="35"/>
    </location>
</feature>
<dbReference type="EMBL" id="BAABAQ010000016">
    <property type="protein sequence ID" value="GAA4206928.1"/>
    <property type="molecule type" value="Genomic_DNA"/>
</dbReference>
<keyword evidence="3" id="KW-1185">Reference proteome</keyword>
<dbReference type="Proteomes" id="UP001501251">
    <property type="component" value="Unassembled WGS sequence"/>
</dbReference>
<name>A0ABP8BHE4_9ACTN</name>
<gene>
    <name evidence="2" type="ORF">GCM10022252_69860</name>
</gene>
<sequence length="92" mass="9276">MGLAARSPAPEGDLDAREAPGAGAAPSSVPPSRPVAHPVLTARAVAAVALIVQYVPDAMGDHPASSQESDLAGLKGLKWTKFLKAVTPVAIL</sequence>
<evidence type="ECO:0000313" key="3">
    <source>
        <dbReference type="Proteomes" id="UP001501251"/>
    </source>
</evidence>
<proteinExistence type="predicted"/>